<evidence type="ECO:0000313" key="3">
    <source>
        <dbReference type="Proteomes" id="UP000464378"/>
    </source>
</evidence>
<evidence type="ECO:0000256" key="1">
    <source>
        <dbReference type="SAM" id="MobiDB-lite"/>
    </source>
</evidence>
<dbReference type="RefSeq" id="WP_162658114.1">
    <property type="nucleotide sequence ID" value="NZ_LR593887.1"/>
</dbReference>
<evidence type="ECO:0008006" key="4">
    <source>
        <dbReference type="Google" id="ProtNLM"/>
    </source>
</evidence>
<dbReference type="Pfam" id="PF07591">
    <property type="entry name" value="PT-HINT"/>
    <property type="match status" value="1"/>
</dbReference>
<dbReference type="KEGG" id="tim:GMBLW1_09610"/>
<name>A0A6C2YP75_9BACT</name>
<feature type="region of interest" description="Disordered" evidence="1">
    <location>
        <begin position="1"/>
        <end position="34"/>
    </location>
</feature>
<dbReference type="Gene3D" id="2.170.16.10">
    <property type="entry name" value="Hedgehog/Intein (Hint) domain"/>
    <property type="match status" value="1"/>
</dbReference>
<feature type="compositionally biased region" description="Basic and acidic residues" evidence="1">
    <location>
        <begin position="1"/>
        <end position="12"/>
    </location>
</feature>
<dbReference type="SUPFAM" id="SSF51294">
    <property type="entry name" value="Hedgehog/intein (Hint) domain"/>
    <property type="match status" value="1"/>
</dbReference>
<reference evidence="2" key="1">
    <citation type="submission" date="2019-04" db="EMBL/GenBank/DDBJ databases">
        <authorList>
            <consortium name="Science for Life Laboratories"/>
        </authorList>
    </citation>
    <scope>NUCLEOTIDE SEQUENCE</scope>
    <source>
        <strain evidence="2">MBLW1</strain>
    </source>
</reference>
<dbReference type="AlphaFoldDB" id="A0A6C2YP75"/>
<dbReference type="EMBL" id="LR586016">
    <property type="protein sequence ID" value="VIP02999.1"/>
    <property type="molecule type" value="Genomic_DNA"/>
</dbReference>
<gene>
    <name evidence="2" type="ORF">GMBLW1_09610</name>
</gene>
<dbReference type="EMBL" id="LR593887">
    <property type="protein sequence ID" value="VTS03085.1"/>
    <property type="molecule type" value="Genomic_DNA"/>
</dbReference>
<dbReference type="InterPro" id="IPR006141">
    <property type="entry name" value="Intein_N"/>
</dbReference>
<sequence length="118" mass="13145">MQLEDGTRKPIEEIGFGERVLSRDEHSPESPASGKVVEEVFVRTAEILRLTLTGGVTIDTTGEHPFFEESLGWIEARSLPPSHRLRTFDGTSIAVESLAETGTWQPVFDLRVADWHPS</sequence>
<proteinExistence type="predicted"/>
<evidence type="ECO:0000313" key="2">
    <source>
        <dbReference type="EMBL" id="VIP02999.1"/>
    </source>
</evidence>
<protein>
    <recommendedName>
        <fullName evidence="4">Hint domain-containing protein</fullName>
    </recommendedName>
</protein>
<organism evidence="2">
    <name type="scientific">Tuwongella immobilis</name>
    <dbReference type="NCBI Taxonomy" id="692036"/>
    <lineage>
        <taxon>Bacteria</taxon>
        <taxon>Pseudomonadati</taxon>
        <taxon>Planctomycetota</taxon>
        <taxon>Planctomycetia</taxon>
        <taxon>Gemmatales</taxon>
        <taxon>Gemmataceae</taxon>
        <taxon>Tuwongella</taxon>
    </lineage>
</organism>
<dbReference type="InParanoid" id="A0A6C2YP75"/>
<dbReference type="InterPro" id="IPR036844">
    <property type="entry name" value="Hint_dom_sf"/>
</dbReference>
<dbReference type="PROSITE" id="PS50817">
    <property type="entry name" value="INTEIN_N_TER"/>
    <property type="match status" value="1"/>
</dbReference>
<accession>A0A6C2YP75</accession>
<dbReference type="GO" id="GO:0016539">
    <property type="term" value="P:intein-mediated protein splicing"/>
    <property type="evidence" value="ECO:0007669"/>
    <property type="project" value="InterPro"/>
</dbReference>
<dbReference type="Proteomes" id="UP000464378">
    <property type="component" value="Chromosome"/>
</dbReference>
<dbReference type="CDD" id="cd00081">
    <property type="entry name" value="Hint"/>
    <property type="match status" value="1"/>
</dbReference>
<keyword evidence="3" id="KW-1185">Reference proteome</keyword>